<proteinExistence type="predicted"/>
<dbReference type="AlphaFoldDB" id="A0A7K4N1R7"/>
<gene>
    <name evidence="1" type="ORF">HX865_02255</name>
</gene>
<organism evidence="1 2">
    <name type="scientific">Marine Group I thaumarchaeote</name>
    <dbReference type="NCBI Taxonomy" id="2511932"/>
    <lineage>
        <taxon>Archaea</taxon>
        <taxon>Nitrososphaerota</taxon>
        <taxon>Marine Group I</taxon>
    </lineage>
</organism>
<evidence type="ECO:0000313" key="2">
    <source>
        <dbReference type="Proteomes" id="UP000527815"/>
    </source>
</evidence>
<protein>
    <submittedName>
        <fullName evidence="1">Uncharacterized protein</fullName>
    </submittedName>
</protein>
<comment type="caution">
    <text evidence="1">The sequence shown here is derived from an EMBL/GenBank/DDBJ whole genome shotgun (WGS) entry which is preliminary data.</text>
</comment>
<dbReference type="EMBL" id="JACASZ010000024">
    <property type="protein sequence ID" value="NWJ77315.1"/>
    <property type="molecule type" value="Genomic_DNA"/>
</dbReference>
<accession>A0A7K4N1R7</accession>
<evidence type="ECO:0000313" key="1">
    <source>
        <dbReference type="EMBL" id="NWJ77315.1"/>
    </source>
</evidence>
<dbReference type="Proteomes" id="UP000527815">
    <property type="component" value="Unassembled WGS sequence"/>
</dbReference>
<name>A0A7K4N1R7_9ARCH</name>
<reference evidence="1 2" key="1">
    <citation type="journal article" date="2019" name="Environ. Microbiol.">
        <title>Genomics insights into ecotype formation of ammonia-oxidizing archaea in the deep ocean.</title>
        <authorList>
            <person name="Wang Y."/>
            <person name="Huang J.M."/>
            <person name="Cui G.J."/>
            <person name="Nunoura T."/>
            <person name="Takaki Y."/>
            <person name="Li W.L."/>
            <person name="Li J."/>
            <person name="Gao Z.M."/>
            <person name="Takai K."/>
            <person name="Zhang A.Q."/>
            <person name="Stepanauskas R."/>
        </authorList>
    </citation>
    <scope>NUCLEOTIDE SEQUENCE [LARGE SCALE GENOMIC DNA]</scope>
    <source>
        <strain evidence="1 2">D1b</strain>
    </source>
</reference>
<sequence>MKKFTIALLGVIFVTLIAGSVQSVTADHLEPGQGIFKEESEVELVTTHGSNYQIYLQTVLRNGDDQLINVSETTEIGMHIPHKITDHVFDTLMGKKEIVTIDNIKYEKVQYIFSPTLEHRWTGFYPIFSEIPFEFKYEEGAVAKMNKKIKNYSKWKIHYCAAFDGHGYTCIPVFQALVPTMTLEPDDVVTQQWTILRAMN</sequence>